<dbReference type="PRINTS" id="PR00866">
    <property type="entry name" value="RNADNAPOLMS"/>
</dbReference>
<dbReference type="GO" id="GO:0003723">
    <property type="term" value="F:RNA binding"/>
    <property type="evidence" value="ECO:0007669"/>
    <property type="project" value="InterPro"/>
</dbReference>
<dbReference type="PROSITE" id="PS50878">
    <property type="entry name" value="RT_POL"/>
    <property type="match status" value="1"/>
</dbReference>
<dbReference type="GO" id="GO:0051607">
    <property type="term" value="P:defense response to virus"/>
    <property type="evidence" value="ECO:0007669"/>
    <property type="project" value="UniProtKB-KW"/>
</dbReference>
<gene>
    <name evidence="11" type="ORF">VM99_26490</name>
</gene>
<organism evidence="11 12">
    <name type="scientific">Pseudomonas chlororaphis</name>
    <dbReference type="NCBI Taxonomy" id="587753"/>
    <lineage>
        <taxon>Bacteria</taxon>
        <taxon>Pseudomonadati</taxon>
        <taxon>Pseudomonadota</taxon>
        <taxon>Gammaproteobacteria</taxon>
        <taxon>Pseudomonadales</taxon>
        <taxon>Pseudomonadaceae</taxon>
        <taxon>Pseudomonas</taxon>
    </lineage>
</organism>
<dbReference type="InterPro" id="IPR000123">
    <property type="entry name" value="Reverse_transcriptase_msDNA"/>
</dbReference>
<keyword evidence="3" id="KW-0548">Nucleotidyltransferase</keyword>
<dbReference type="InterPro" id="IPR000477">
    <property type="entry name" value="RT_dom"/>
</dbReference>
<sequence length="388" mass="43954">MSRWSSQPYLKAGRKAGVPGDVLKNAVKTAKQVKQGCPPILTLNHLSHLTGVPHSFLHRMVSRTYRTEAYNVFKLRKPNVGHSADRFRWICAPSEELLRVQRWINTHILSKVEPHEASYAYDNRHGVLDAAELHCGAQWLIKLDLTNFFESILEPRVYELFRSFGYQPLVAFELARLCTRVRASGNPDRRFGNRELPAGLPYPADPRIGHLPQGAATSPRIANLVMQSLDESLHDYACDNELVYSRYADDLVFSSKNAFDRQAAIQHIKLIGECLIEEGFWLNEAKTKIVPPGARKIVLGLLVDGDEPRLSKSYKKYVSDHLYYLSHPKIAPMAHAKRHGFQSLQGLINHVSGKIAYGFSIEADWAKKQGKQLKGICRKLELDHVIFP</sequence>
<dbReference type="GO" id="GO:0003964">
    <property type="term" value="F:RNA-directed DNA polymerase activity"/>
    <property type="evidence" value="ECO:0007669"/>
    <property type="project" value="UniProtKB-KW"/>
</dbReference>
<dbReference type="InterPro" id="IPR043128">
    <property type="entry name" value="Rev_trsase/Diguanyl_cyclase"/>
</dbReference>
<dbReference type="Gene3D" id="3.30.70.270">
    <property type="match status" value="1"/>
</dbReference>
<keyword evidence="2" id="KW-0808">Transferase</keyword>
<dbReference type="CDD" id="cd03487">
    <property type="entry name" value="RT_Bac_retron_II"/>
    <property type="match status" value="1"/>
</dbReference>
<comment type="similarity">
    <text evidence="8">Belongs to the bacterial reverse transcriptase family.</text>
</comment>
<accession>A0A0G3GJX4</accession>
<dbReference type="InterPro" id="IPR051083">
    <property type="entry name" value="GrpII_Intron_Splice-Mob/Def"/>
</dbReference>
<evidence type="ECO:0000259" key="10">
    <source>
        <dbReference type="PROSITE" id="PS50878"/>
    </source>
</evidence>
<reference evidence="11 12" key="1">
    <citation type="journal article" date="2015" name="Stand. Genomic Sci.">
        <title>Complete genome of Pseudomonas chlororaphis strain UFB2, a soil bacterium with antibacterial activity against bacterial canker pathogen of tomato.</title>
        <authorList>
            <person name="Deng P."/>
            <person name="Wang X."/>
            <person name="Baird S.M."/>
            <person name="Lu S.E."/>
        </authorList>
    </citation>
    <scope>NUCLEOTIDE SEQUENCE [LARGE SCALE GENOMIC DNA]</scope>
    <source>
        <strain evidence="11 12">UFB2</strain>
    </source>
</reference>
<evidence type="ECO:0000256" key="6">
    <source>
        <dbReference type="ARBA" id="ARBA00022918"/>
    </source>
</evidence>
<keyword evidence="7" id="KW-0051">Antiviral defense</keyword>
<dbReference type="PANTHER" id="PTHR34047:SF7">
    <property type="entry name" value="RNA-DIRECTED DNA POLYMERASE"/>
    <property type="match status" value="1"/>
</dbReference>
<evidence type="ECO:0000256" key="9">
    <source>
        <dbReference type="ARBA" id="ARBA00048173"/>
    </source>
</evidence>
<keyword evidence="4" id="KW-0479">Metal-binding</keyword>
<evidence type="ECO:0000256" key="1">
    <source>
        <dbReference type="ARBA" id="ARBA00012493"/>
    </source>
</evidence>
<proteinExistence type="inferred from homology"/>
<dbReference type="AlphaFoldDB" id="A0A0G3GJX4"/>
<evidence type="ECO:0000256" key="2">
    <source>
        <dbReference type="ARBA" id="ARBA00022679"/>
    </source>
</evidence>
<protein>
    <recommendedName>
        <fullName evidence="1">RNA-directed DNA polymerase</fullName>
        <ecNumber evidence="1">2.7.7.49</ecNumber>
    </recommendedName>
</protein>
<dbReference type="SUPFAM" id="SSF56672">
    <property type="entry name" value="DNA/RNA polymerases"/>
    <property type="match status" value="1"/>
</dbReference>
<dbReference type="EC" id="2.7.7.49" evidence="1"/>
<evidence type="ECO:0000256" key="4">
    <source>
        <dbReference type="ARBA" id="ARBA00022723"/>
    </source>
</evidence>
<dbReference type="PANTHER" id="PTHR34047">
    <property type="entry name" value="NUCLEAR INTRON MATURASE 1, MITOCHONDRIAL-RELATED"/>
    <property type="match status" value="1"/>
</dbReference>
<keyword evidence="6 11" id="KW-0695">RNA-directed DNA polymerase</keyword>
<evidence type="ECO:0000313" key="11">
    <source>
        <dbReference type="EMBL" id="AKK01429.1"/>
    </source>
</evidence>
<evidence type="ECO:0000256" key="3">
    <source>
        <dbReference type="ARBA" id="ARBA00022695"/>
    </source>
</evidence>
<feature type="domain" description="Reverse transcriptase" evidence="10">
    <location>
        <begin position="56"/>
        <end position="303"/>
    </location>
</feature>
<evidence type="ECO:0000256" key="7">
    <source>
        <dbReference type="ARBA" id="ARBA00023118"/>
    </source>
</evidence>
<evidence type="ECO:0000256" key="5">
    <source>
        <dbReference type="ARBA" id="ARBA00022842"/>
    </source>
</evidence>
<dbReference type="Proteomes" id="UP000035212">
    <property type="component" value="Chromosome"/>
</dbReference>
<name>A0A0G3GJX4_9PSED</name>
<comment type="catalytic activity">
    <reaction evidence="9">
        <text>DNA(n) + a 2'-deoxyribonucleoside 5'-triphosphate = DNA(n+1) + diphosphate</text>
        <dbReference type="Rhea" id="RHEA:22508"/>
        <dbReference type="Rhea" id="RHEA-COMP:17339"/>
        <dbReference type="Rhea" id="RHEA-COMP:17340"/>
        <dbReference type="ChEBI" id="CHEBI:33019"/>
        <dbReference type="ChEBI" id="CHEBI:61560"/>
        <dbReference type="ChEBI" id="CHEBI:173112"/>
        <dbReference type="EC" id="2.7.7.49"/>
    </reaction>
</comment>
<dbReference type="EMBL" id="CP011020">
    <property type="protein sequence ID" value="AKK01429.1"/>
    <property type="molecule type" value="Genomic_DNA"/>
</dbReference>
<evidence type="ECO:0000256" key="8">
    <source>
        <dbReference type="ARBA" id="ARBA00034120"/>
    </source>
</evidence>
<dbReference type="InterPro" id="IPR043502">
    <property type="entry name" value="DNA/RNA_pol_sf"/>
</dbReference>
<evidence type="ECO:0000313" key="12">
    <source>
        <dbReference type="Proteomes" id="UP000035212"/>
    </source>
</evidence>
<reference evidence="12" key="2">
    <citation type="submission" date="2015-03" db="EMBL/GenBank/DDBJ databases">
        <authorList>
            <person name="Deng P."/>
            <person name="Lu S."/>
        </authorList>
    </citation>
    <scope>NUCLEOTIDE SEQUENCE [LARGE SCALE GENOMIC DNA]</scope>
    <source>
        <strain evidence="12">UFB2</strain>
    </source>
</reference>
<dbReference type="Pfam" id="PF00078">
    <property type="entry name" value="RVT_1"/>
    <property type="match status" value="1"/>
</dbReference>
<dbReference type="GO" id="GO:0046872">
    <property type="term" value="F:metal ion binding"/>
    <property type="evidence" value="ECO:0007669"/>
    <property type="project" value="UniProtKB-KW"/>
</dbReference>
<dbReference type="PATRIC" id="fig|587753.11.peg.5447"/>
<keyword evidence="5" id="KW-0460">Magnesium</keyword>